<protein>
    <submittedName>
        <fullName evidence="3">Uncharacterized protein</fullName>
    </submittedName>
</protein>
<keyword evidence="2" id="KW-1133">Transmembrane helix</keyword>
<evidence type="ECO:0000256" key="1">
    <source>
        <dbReference type="SAM" id="MobiDB-lite"/>
    </source>
</evidence>
<proteinExistence type="predicted"/>
<dbReference type="Proteomes" id="UP001396898">
    <property type="component" value="Unassembled WGS sequence"/>
</dbReference>
<keyword evidence="2" id="KW-0472">Membrane</keyword>
<evidence type="ECO:0000256" key="2">
    <source>
        <dbReference type="SAM" id="Phobius"/>
    </source>
</evidence>
<feature type="compositionally biased region" description="Polar residues" evidence="1">
    <location>
        <begin position="32"/>
        <end position="44"/>
    </location>
</feature>
<evidence type="ECO:0000313" key="3">
    <source>
        <dbReference type="EMBL" id="KAK8015914.1"/>
    </source>
</evidence>
<reference evidence="3 4" key="1">
    <citation type="submission" date="2023-01" db="EMBL/GenBank/DDBJ databases">
        <title>Analysis of 21 Apiospora genomes using comparative genomics revels a genus with tremendous synthesis potential of carbohydrate active enzymes and secondary metabolites.</title>
        <authorList>
            <person name="Sorensen T."/>
        </authorList>
    </citation>
    <scope>NUCLEOTIDE SEQUENCE [LARGE SCALE GENOMIC DNA]</scope>
    <source>
        <strain evidence="3 4">CBS 20057</strain>
    </source>
</reference>
<feature type="transmembrane region" description="Helical" evidence="2">
    <location>
        <begin position="110"/>
        <end position="129"/>
    </location>
</feature>
<dbReference type="EMBL" id="JAQQWI010000012">
    <property type="protein sequence ID" value="KAK8015914.1"/>
    <property type="molecule type" value="Genomic_DNA"/>
</dbReference>
<evidence type="ECO:0000313" key="4">
    <source>
        <dbReference type="Proteomes" id="UP001396898"/>
    </source>
</evidence>
<keyword evidence="2" id="KW-0812">Transmembrane</keyword>
<keyword evidence="4" id="KW-1185">Reference proteome</keyword>
<comment type="caution">
    <text evidence="3">The sequence shown here is derived from an EMBL/GenBank/DDBJ whole genome shotgun (WGS) entry which is preliminary data.</text>
</comment>
<name>A0ABR1RLR6_9PEZI</name>
<sequence length="132" mass="15339">MGSMNKTWESKPEDPEIEELERQFAKLSLQAERQGSFKVQNDSKQSQRKGNRVPPGTANPFNPFLNRPATAKELIEGIDKLQDLIRDTQDRLEPYIEAEEKMERFKFVRFLNFVLHLLVLLTDMGSITLEML</sequence>
<gene>
    <name evidence="3" type="ORF">PG991_008802</name>
</gene>
<accession>A0ABR1RLR6</accession>
<organism evidence="3 4">
    <name type="scientific">Apiospora marii</name>
    <dbReference type="NCBI Taxonomy" id="335849"/>
    <lineage>
        <taxon>Eukaryota</taxon>
        <taxon>Fungi</taxon>
        <taxon>Dikarya</taxon>
        <taxon>Ascomycota</taxon>
        <taxon>Pezizomycotina</taxon>
        <taxon>Sordariomycetes</taxon>
        <taxon>Xylariomycetidae</taxon>
        <taxon>Amphisphaeriales</taxon>
        <taxon>Apiosporaceae</taxon>
        <taxon>Apiospora</taxon>
    </lineage>
</organism>
<feature type="region of interest" description="Disordered" evidence="1">
    <location>
        <begin position="32"/>
        <end position="65"/>
    </location>
</feature>